<name>A0ACC1QJB6_9HYPO</name>
<dbReference type="EMBL" id="JANAKD010001802">
    <property type="protein sequence ID" value="KAJ3476401.1"/>
    <property type="molecule type" value="Genomic_DNA"/>
</dbReference>
<sequence length="235" mass="27695">MKTREIVRVETIYFAPDRPKFRAVSCLLIVAVRGLPLQFYSETTAAAYNLRGETVWSRCVKLYKSIPRDWRERNIEDAASSTSTSSREVIGHSPEEHPRLFPHQYRVPSEYYPRFAPTVSPEILGYTRRRPPLSLPHRHTDRTPVAQYHHHHPLPYHLHRPQPQYQVQQHYDSHSQHHSYAPHRAYIARGQAVHVFSTSNTPQSLVQIDRSSSSGHWYTSFDPQQRRWVNNWQRD</sequence>
<dbReference type="Proteomes" id="UP001148737">
    <property type="component" value="Unassembled WGS sequence"/>
</dbReference>
<evidence type="ECO:0000313" key="2">
    <source>
        <dbReference type="Proteomes" id="UP001148737"/>
    </source>
</evidence>
<keyword evidence="2" id="KW-1185">Reference proteome</keyword>
<protein>
    <submittedName>
        <fullName evidence="1">Uncharacterized protein</fullName>
    </submittedName>
</protein>
<accession>A0ACC1QJB6</accession>
<gene>
    <name evidence="1" type="ORF">NLG97_g9142</name>
</gene>
<proteinExistence type="predicted"/>
<evidence type="ECO:0000313" key="1">
    <source>
        <dbReference type="EMBL" id="KAJ3476401.1"/>
    </source>
</evidence>
<reference evidence="1" key="1">
    <citation type="submission" date="2022-07" db="EMBL/GenBank/DDBJ databases">
        <title>Genome Sequence of Lecanicillium saksenae.</title>
        <authorList>
            <person name="Buettner E."/>
        </authorList>
    </citation>
    <scope>NUCLEOTIDE SEQUENCE</scope>
    <source>
        <strain evidence="1">VT-O1</strain>
    </source>
</reference>
<organism evidence="1 2">
    <name type="scientific">Lecanicillium saksenae</name>
    <dbReference type="NCBI Taxonomy" id="468837"/>
    <lineage>
        <taxon>Eukaryota</taxon>
        <taxon>Fungi</taxon>
        <taxon>Dikarya</taxon>
        <taxon>Ascomycota</taxon>
        <taxon>Pezizomycotina</taxon>
        <taxon>Sordariomycetes</taxon>
        <taxon>Hypocreomycetidae</taxon>
        <taxon>Hypocreales</taxon>
        <taxon>Cordycipitaceae</taxon>
        <taxon>Lecanicillium</taxon>
    </lineage>
</organism>
<comment type="caution">
    <text evidence="1">The sequence shown here is derived from an EMBL/GenBank/DDBJ whole genome shotgun (WGS) entry which is preliminary data.</text>
</comment>